<dbReference type="Gene3D" id="3.10.350.10">
    <property type="entry name" value="LysM domain"/>
    <property type="match status" value="1"/>
</dbReference>
<organism evidence="3 4">
    <name type="scientific">Archangium violaceum Cb vi76</name>
    <dbReference type="NCBI Taxonomy" id="1406225"/>
    <lineage>
        <taxon>Bacteria</taxon>
        <taxon>Pseudomonadati</taxon>
        <taxon>Myxococcota</taxon>
        <taxon>Myxococcia</taxon>
        <taxon>Myxococcales</taxon>
        <taxon>Cystobacterineae</taxon>
        <taxon>Archangiaceae</taxon>
        <taxon>Archangium</taxon>
    </lineage>
</organism>
<dbReference type="Pfam" id="PF01476">
    <property type="entry name" value="LysM"/>
    <property type="match status" value="1"/>
</dbReference>
<evidence type="ECO:0000313" key="3">
    <source>
        <dbReference type="EMBL" id="KFA94060.1"/>
    </source>
</evidence>
<dbReference type="EMBL" id="JPMI01000027">
    <property type="protein sequence ID" value="KFA94060.1"/>
    <property type="molecule type" value="Genomic_DNA"/>
</dbReference>
<reference evidence="3 4" key="1">
    <citation type="submission" date="2014-07" db="EMBL/GenBank/DDBJ databases">
        <title>Draft Genome Sequence of Gephyronic Acid Producer, Cystobacter violaceus Strain Cb vi76.</title>
        <authorList>
            <person name="Stevens D.C."/>
            <person name="Young J."/>
            <person name="Carmichael R."/>
            <person name="Tan J."/>
            <person name="Taylor R.E."/>
        </authorList>
    </citation>
    <scope>NUCLEOTIDE SEQUENCE [LARGE SCALE GENOMIC DNA]</scope>
    <source>
        <strain evidence="3 4">Cb vi76</strain>
    </source>
</reference>
<dbReference type="Proteomes" id="UP000028547">
    <property type="component" value="Unassembled WGS sequence"/>
</dbReference>
<proteinExistence type="predicted"/>
<accession>A0A084T025</accession>
<protein>
    <recommendedName>
        <fullName evidence="2">LysM domain-containing protein</fullName>
    </recommendedName>
</protein>
<gene>
    <name evidence="3" type="ORF">Q664_05325</name>
</gene>
<sequence>MKSSLLLALLMLAPTEAVVRDGESLAEVAQRTMGDRGGASELKALNGLKDNAVVPGTKLKLPGPNRELAQRVLTTARNALAAADTKAARREEASAKLKEAEAYFQGARYDEAAQAADGAWKLVAGPAPQPTAFTVNVTDKGITTVKSRSGQPVRVEAEGVTRPVHPGESVSVEKGQPPPPPRAPLGVPQPTSPANRLKLTVQPAKGGPSPVTLAWKAVEGAEGYEVELVPARGEKRTLQASANQLRVSLTAGLYRWSVRAVAHEARSEASAEQGFEVAEAPAKPINLQVQPSKWK</sequence>
<dbReference type="RefSeq" id="WP_043390463.1">
    <property type="nucleotide sequence ID" value="NZ_JPMI01000027.1"/>
</dbReference>
<evidence type="ECO:0000313" key="4">
    <source>
        <dbReference type="Proteomes" id="UP000028547"/>
    </source>
</evidence>
<feature type="region of interest" description="Disordered" evidence="1">
    <location>
        <begin position="149"/>
        <end position="191"/>
    </location>
</feature>
<name>A0A084T025_9BACT</name>
<feature type="domain" description="LysM" evidence="2">
    <location>
        <begin position="18"/>
        <end position="62"/>
    </location>
</feature>
<dbReference type="InterPro" id="IPR036779">
    <property type="entry name" value="LysM_dom_sf"/>
</dbReference>
<evidence type="ECO:0000259" key="2">
    <source>
        <dbReference type="Pfam" id="PF01476"/>
    </source>
</evidence>
<dbReference type="InterPro" id="IPR013783">
    <property type="entry name" value="Ig-like_fold"/>
</dbReference>
<dbReference type="Gene3D" id="2.60.40.10">
    <property type="entry name" value="Immunoglobulins"/>
    <property type="match status" value="1"/>
</dbReference>
<comment type="caution">
    <text evidence="3">The sequence shown here is derived from an EMBL/GenBank/DDBJ whole genome shotgun (WGS) entry which is preliminary data.</text>
</comment>
<dbReference type="AlphaFoldDB" id="A0A084T025"/>
<evidence type="ECO:0000256" key="1">
    <source>
        <dbReference type="SAM" id="MobiDB-lite"/>
    </source>
</evidence>
<dbReference type="InterPro" id="IPR018392">
    <property type="entry name" value="LysM"/>
</dbReference>